<dbReference type="Proteomes" id="UP000775213">
    <property type="component" value="Unassembled WGS sequence"/>
</dbReference>
<accession>A0AAV7G086</accession>
<comment type="caution">
    <text evidence="1">The sequence shown here is derived from an EMBL/GenBank/DDBJ whole genome shotgun (WGS) entry which is preliminary data.</text>
</comment>
<organism evidence="1 2">
    <name type="scientific">Dendrobium chrysotoxum</name>
    <name type="common">Orchid</name>
    <dbReference type="NCBI Taxonomy" id="161865"/>
    <lineage>
        <taxon>Eukaryota</taxon>
        <taxon>Viridiplantae</taxon>
        <taxon>Streptophyta</taxon>
        <taxon>Embryophyta</taxon>
        <taxon>Tracheophyta</taxon>
        <taxon>Spermatophyta</taxon>
        <taxon>Magnoliopsida</taxon>
        <taxon>Liliopsida</taxon>
        <taxon>Asparagales</taxon>
        <taxon>Orchidaceae</taxon>
        <taxon>Epidendroideae</taxon>
        <taxon>Malaxideae</taxon>
        <taxon>Dendrobiinae</taxon>
        <taxon>Dendrobium</taxon>
    </lineage>
</organism>
<sequence>MLLPYKYHFFDRHILHLRKEQPNECCHYDNKTNKEVEESELHVAKHVKEQLSDYECEEHVHRHIDALSS</sequence>
<evidence type="ECO:0000313" key="1">
    <source>
        <dbReference type="EMBL" id="KAH0449113.1"/>
    </source>
</evidence>
<evidence type="ECO:0000313" key="2">
    <source>
        <dbReference type="Proteomes" id="UP000775213"/>
    </source>
</evidence>
<name>A0AAV7G086_DENCH</name>
<dbReference type="AlphaFoldDB" id="A0AAV7G086"/>
<gene>
    <name evidence="1" type="ORF">IEQ34_022913</name>
</gene>
<protein>
    <submittedName>
        <fullName evidence="1">Uncharacterized protein</fullName>
    </submittedName>
</protein>
<keyword evidence="2" id="KW-1185">Reference proteome</keyword>
<dbReference type="EMBL" id="JAGFBR010000019">
    <property type="protein sequence ID" value="KAH0449113.1"/>
    <property type="molecule type" value="Genomic_DNA"/>
</dbReference>
<reference evidence="1 2" key="1">
    <citation type="journal article" date="2021" name="Hortic Res">
        <title>Chromosome-scale assembly of the Dendrobium chrysotoxum genome enhances the understanding of orchid evolution.</title>
        <authorList>
            <person name="Zhang Y."/>
            <person name="Zhang G.Q."/>
            <person name="Zhang D."/>
            <person name="Liu X.D."/>
            <person name="Xu X.Y."/>
            <person name="Sun W.H."/>
            <person name="Yu X."/>
            <person name="Zhu X."/>
            <person name="Wang Z.W."/>
            <person name="Zhao X."/>
            <person name="Zhong W.Y."/>
            <person name="Chen H."/>
            <person name="Yin W.L."/>
            <person name="Huang T."/>
            <person name="Niu S.C."/>
            <person name="Liu Z.J."/>
        </authorList>
    </citation>
    <scope>NUCLEOTIDE SEQUENCE [LARGE SCALE GENOMIC DNA]</scope>
    <source>
        <strain evidence="1">Lindl</strain>
    </source>
</reference>
<proteinExistence type="predicted"/>